<comment type="caution">
    <text evidence="2">The sequence shown here is derived from an EMBL/GenBank/DDBJ whole genome shotgun (WGS) entry which is preliminary data.</text>
</comment>
<dbReference type="EMBL" id="RYFG02000026">
    <property type="protein sequence ID" value="TRX00537.1"/>
    <property type="molecule type" value="Genomic_DNA"/>
</dbReference>
<reference evidence="2 3" key="1">
    <citation type="journal article" date="2019" name="Antonie Van Leeuwenhoek">
        <title>Description of 'Ca. Methylobacter oryzae' KRF1, a novel species from the environmentally important Methylobacter clade 2.</title>
        <authorList>
            <person name="Khatri K."/>
            <person name="Mohite J.A."/>
            <person name="Pandit P.S."/>
            <person name="Bahulikar R."/>
            <person name="Rahalkar M.C."/>
        </authorList>
    </citation>
    <scope>NUCLEOTIDE SEQUENCE [LARGE SCALE GENOMIC DNA]</scope>
    <source>
        <strain evidence="2 3">KRF1</strain>
    </source>
</reference>
<evidence type="ECO:0000313" key="3">
    <source>
        <dbReference type="Proteomes" id="UP000733744"/>
    </source>
</evidence>
<evidence type="ECO:0000313" key="2">
    <source>
        <dbReference type="EMBL" id="TRX00537.1"/>
    </source>
</evidence>
<dbReference type="RefSeq" id="WP_127027172.1">
    <property type="nucleotide sequence ID" value="NZ_RYFG02000026.1"/>
</dbReference>
<protein>
    <submittedName>
        <fullName evidence="2">Hemerythrin domain-containing protein</fullName>
    </submittedName>
</protein>
<dbReference type="InterPro" id="IPR012312">
    <property type="entry name" value="Hemerythrin-like"/>
</dbReference>
<organism evidence="2 3">
    <name type="scientific">Candidatus Methylobacter oryzae</name>
    <dbReference type="NCBI Taxonomy" id="2497749"/>
    <lineage>
        <taxon>Bacteria</taxon>
        <taxon>Pseudomonadati</taxon>
        <taxon>Pseudomonadota</taxon>
        <taxon>Gammaproteobacteria</taxon>
        <taxon>Methylococcales</taxon>
        <taxon>Methylococcaceae</taxon>
        <taxon>Methylobacter</taxon>
    </lineage>
</organism>
<keyword evidence="3" id="KW-1185">Reference proteome</keyword>
<gene>
    <name evidence="2" type="ORF">EKO24_006035</name>
</gene>
<name>A0ABY3CDM0_9GAMM</name>
<accession>A0ABY3CDM0</accession>
<proteinExistence type="predicted"/>
<sequence length="136" mass="15537">MNIDRFKQDHVAILTEVTELRKLIQAGVMQNADVIARKIVSISSTIKLHLAAEDRTLYPRLLDSGDHDIAQIGQVYQAEMGDIAAAYMEFARNWNIESKVSANPEGFKEEANNIFKNLHQRIQRENRSLYPLAERV</sequence>
<dbReference type="Gene3D" id="1.20.120.520">
    <property type="entry name" value="nmb1532 protein domain like"/>
    <property type="match status" value="1"/>
</dbReference>
<dbReference type="Proteomes" id="UP000733744">
    <property type="component" value="Unassembled WGS sequence"/>
</dbReference>
<feature type="domain" description="Hemerythrin-like" evidence="1">
    <location>
        <begin position="3"/>
        <end position="133"/>
    </location>
</feature>
<evidence type="ECO:0000259" key="1">
    <source>
        <dbReference type="Pfam" id="PF01814"/>
    </source>
</evidence>
<dbReference type="Pfam" id="PF01814">
    <property type="entry name" value="Hemerythrin"/>
    <property type="match status" value="1"/>
</dbReference>